<dbReference type="EMBL" id="CAJNOU010003704">
    <property type="protein sequence ID" value="CAF1405171.1"/>
    <property type="molecule type" value="Genomic_DNA"/>
</dbReference>
<name>A0A815LME7_9BILA</name>
<reference evidence="1" key="1">
    <citation type="submission" date="2021-02" db="EMBL/GenBank/DDBJ databases">
        <authorList>
            <person name="Nowell W R."/>
        </authorList>
    </citation>
    <scope>NUCLEOTIDE SEQUENCE</scope>
</reference>
<dbReference type="Proteomes" id="UP000663889">
    <property type="component" value="Unassembled WGS sequence"/>
</dbReference>
<dbReference type="AlphaFoldDB" id="A0A815LME7"/>
<evidence type="ECO:0000313" key="1">
    <source>
        <dbReference type="EMBL" id="CAF1405171.1"/>
    </source>
</evidence>
<accession>A0A815LME7</accession>
<sequence length="693" mass="81211">MERMLKPMNASSQQPPLVCYPVDSRIVSHLILDTFNSNDELNIDDELLNMLTNEMCEDLPEITQVDDIIPQFNNRTGLQNEQQSEKTMLNHLESNMFIQTNNSLTESIVINDAILAQTISQDYNQLCNTPLISDKLKVHPKQSTTVTPINYILEPNTFIQCNTPQIPSNDLIYKREFLQNDIIKSNKIQIKCQPRSKFRPRTLNESKTSSHYLRCEDDDELDYPAIYIPQIWACQSDINIIEVALMDINKQPHPYVIDNKISKKLFDDQTLIFKENKPNVLYFLLTKEDFLNGYKSFMIELIKSKQDDIITKKLIQLKKLDQSMLRFIRIYRDEYESNTFIQCNAPQIIPNDLVYQEESLQKDMIKSNKIQIKCQPRSKFRPRTQNESKTSSHYLRCEDDAELDHPAIYIPQIWACQSDMNIIEVALMDIEKQPHPYTIDNKIIKNSFEDQALIFKGDKPNILYFRLTNEDFLNGYKTFMIELIKSKQDDVITKKLIRLRKLDQSMLRFTRIYQDKYGNYQRDVNSEEYSCIMTESYGDVTVEHIGPRYGPMCGQSMIFIVLKGRIIKDDLSIIVCEQTTKWSQKIKKIILNGNVIYFAMPAFPYLCMNNIKANVNIYYKNQQFHESTYLYMNFVDEELVDLNLNDTISDINDFITKKKLNHDIVNNTFSMPLTSQKISKNKARKRLNSKQIS</sequence>
<protein>
    <submittedName>
        <fullName evidence="1">Uncharacterized protein</fullName>
    </submittedName>
</protein>
<gene>
    <name evidence="1" type="ORF">SEV965_LOCUS31622</name>
</gene>
<evidence type="ECO:0000313" key="2">
    <source>
        <dbReference type="Proteomes" id="UP000663889"/>
    </source>
</evidence>
<comment type="caution">
    <text evidence="1">The sequence shown here is derived from an EMBL/GenBank/DDBJ whole genome shotgun (WGS) entry which is preliminary data.</text>
</comment>
<proteinExistence type="predicted"/>
<organism evidence="1 2">
    <name type="scientific">Rotaria sordida</name>
    <dbReference type="NCBI Taxonomy" id="392033"/>
    <lineage>
        <taxon>Eukaryota</taxon>
        <taxon>Metazoa</taxon>
        <taxon>Spiralia</taxon>
        <taxon>Gnathifera</taxon>
        <taxon>Rotifera</taxon>
        <taxon>Eurotatoria</taxon>
        <taxon>Bdelloidea</taxon>
        <taxon>Philodinida</taxon>
        <taxon>Philodinidae</taxon>
        <taxon>Rotaria</taxon>
    </lineage>
</organism>